<dbReference type="InterPro" id="IPR036390">
    <property type="entry name" value="WH_DNA-bd_sf"/>
</dbReference>
<gene>
    <name evidence="7" type="ORF">ACFQQL_16920</name>
</gene>
<keyword evidence="3" id="KW-0238">DNA-binding</keyword>
<dbReference type="InterPro" id="IPR005119">
    <property type="entry name" value="LysR_subst-bd"/>
</dbReference>
<dbReference type="Gene3D" id="1.10.10.10">
    <property type="entry name" value="Winged helix-like DNA-binding domain superfamily/Winged helix DNA-binding domain"/>
    <property type="match status" value="1"/>
</dbReference>
<evidence type="ECO:0000256" key="2">
    <source>
        <dbReference type="ARBA" id="ARBA00023015"/>
    </source>
</evidence>
<dbReference type="Gene3D" id="3.40.190.290">
    <property type="match status" value="1"/>
</dbReference>
<dbReference type="Pfam" id="PF03466">
    <property type="entry name" value="LysR_substrate"/>
    <property type="match status" value="1"/>
</dbReference>
<dbReference type="InterPro" id="IPR050176">
    <property type="entry name" value="LTTR"/>
</dbReference>
<evidence type="ECO:0000256" key="1">
    <source>
        <dbReference type="ARBA" id="ARBA00009437"/>
    </source>
</evidence>
<organism evidence="7 8">
    <name type="scientific">Georgenia alba</name>
    <dbReference type="NCBI Taxonomy" id="2233858"/>
    <lineage>
        <taxon>Bacteria</taxon>
        <taxon>Bacillati</taxon>
        <taxon>Actinomycetota</taxon>
        <taxon>Actinomycetes</taxon>
        <taxon>Micrococcales</taxon>
        <taxon>Bogoriellaceae</taxon>
        <taxon>Georgenia</taxon>
    </lineage>
</organism>
<dbReference type="PANTHER" id="PTHR30579">
    <property type="entry name" value="TRANSCRIPTIONAL REGULATOR"/>
    <property type="match status" value="1"/>
</dbReference>
<keyword evidence="5" id="KW-0804">Transcription</keyword>
<sequence>MQMRPEQLAALVAIVDHGTFDAAARHLSVTPSAVSQRVRALESEVGRVLLVRSTPVRTTAAGAVLLRLARQQLLLEREALTELAAGESAGGAARVDLPLAVNADSLATWFTAAVHACAAWPGITLRLHVEDQDHSAALLRAGAVLGAITSDPVPVQGCDVERLGVMRYLPVATAEIAERHSRGRGYDWAEMPMIRFNDKDDLQHRVLAAHGVDAEPPTHYVPSSQAFVDAVYAGLGWGMVPEDQMGDGLATGRLVRLGARARADVPLYWQRWRLRSTHVERLTGTVRDAARVLRR</sequence>
<dbReference type="SUPFAM" id="SSF53850">
    <property type="entry name" value="Periplasmic binding protein-like II"/>
    <property type="match status" value="1"/>
</dbReference>
<dbReference type="NCBIfam" id="NF002964">
    <property type="entry name" value="PRK03635.1"/>
    <property type="match status" value="1"/>
</dbReference>
<dbReference type="InterPro" id="IPR000847">
    <property type="entry name" value="LysR_HTH_N"/>
</dbReference>
<dbReference type="PROSITE" id="PS50931">
    <property type="entry name" value="HTH_LYSR"/>
    <property type="match status" value="1"/>
</dbReference>
<evidence type="ECO:0000259" key="6">
    <source>
        <dbReference type="PROSITE" id="PS50931"/>
    </source>
</evidence>
<keyword evidence="8" id="KW-1185">Reference proteome</keyword>
<comment type="caution">
    <text evidence="7">The sequence shown here is derived from an EMBL/GenBank/DDBJ whole genome shotgun (WGS) entry which is preliminary data.</text>
</comment>
<evidence type="ECO:0000256" key="4">
    <source>
        <dbReference type="ARBA" id="ARBA00023159"/>
    </source>
</evidence>
<dbReference type="InterPro" id="IPR017685">
    <property type="entry name" value="ArgP"/>
</dbReference>
<protein>
    <submittedName>
        <fullName evidence="7">LysR family transcriptional regulator ArgP</fullName>
    </submittedName>
</protein>
<dbReference type="NCBIfam" id="NF009888">
    <property type="entry name" value="PRK13348.1"/>
    <property type="match status" value="1"/>
</dbReference>
<evidence type="ECO:0000313" key="8">
    <source>
        <dbReference type="Proteomes" id="UP001596455"/>
    </source>
</evidence>
<evidence type="ECO:0000313" key="7">
    <source>
        <dbReference type="EMBL" id="MFC7406805.1"/>
    </source>
</evidence>
<dbReference type="NCBIfam" id="TIGR03298">
    <property type="entry name" value="argP"/>
    <property type="match status" value="1"/>
</dbReference>
<name>A0ABW2QBI5_9MICO</name>
<dbReference type="InterPro" id="IPR036388">
    <property type="entry name" value="WH-like_DNA-bd_sf"/>
</dbReference>
<feature type="domain" description="HTH lysR-type" evidence="6">
    <location>
        <begin position="3"/>
        <end position="59"/>
    </location>
</feature>
<reference evidence="8" key="1">
    <citation type="journal article" date="2019" name="Int. J. Syst. Evol. Microbiol.">
        <title>The Global Catalogue of Microorganisms (GCM) 10K type strain sequencing project: providing services to taxonomists for standard genome sequencing and annotation.</title>
        <authorList>
            <consortium name="The Broad Institute Genomics Platform"/>
            <consortium name="The Broad Institute Genome Sequencing Center for Infectious Disease"/>
            <person name="Wu L."/>
            <person name="Ma J."/>
        </authorList>
    </citation>
    <scope>NUCLEOTIDE SEQUENCE [LARGE SCALE GENOMIC DNA]</scope>
    <source>
        <strain evidence="8">JCM 1490</strain>
    </source>
</reference>
<dbReference type="Proteomes" id="UP001596455">
    <property type="component" value="Unassembled WGS sequence"/>
</dbReference>
<comment type="similarity">
    <text evidence="1">Belongs to the LysR transcriptional regulatory family.</text>
</comment>
<dbReference type="Pfam" id="PF00126">
    <property type="entry name" value="HTH_1"/>
    <property type="match status" value="1"/>
</dbReference>
<accession>A0ABW2QBI5</accession>
<dbReference type="EMBL" id="JBHTCQ010000004">
    <property type="protein sequence ID" value="MFC7406805.1"/>
    <property type="molecule type" value="Genomic_DNA"/>
</dbReference>
<evidence type="ECO:0000256" key="3">
    <source>
        <dbReference type="ARBA" id="ARBA00023125"/>
    </source>
</evidence>
<keyword evidence="4" id="KW-0010">Activator</keyword>
<proteinExistence type="inferred from homology"/>
<evidence type="ECO:0000256" key="5">
    <source>
        <dbReference type="ARBA" id="ARBA00023163"/>
    </source>
</evidence>
<dbReference type="RefSeq" id="WP_382396334.1">
    <property type="nucleotide sequence ID" value="NZ_JBHTCQ010000004.1"/>
</dbReference>
<dbReference type="SUPFAM" id="SSF46785">
    <property type="entry name" value="Winged helix' DNA-binding domain"/>
    <property type="match status" value="1"/>
</dbReference>
<dbReference type="PANTHER" id="PTHR30579:SF2">
    <property type="entry name" value="HTH-TYPE TRANSCRIPTIONAL REGULATOR ARGP"/>
    <property type="match status" value="1"/>
</dbReference>
<keyword evidence="2" id="KW-0805">Transcription regulation</keyword>